<dbReference type="Gene3D" id="2.60.120.1440">
    <property type="match status" value="1"/>
</dbReference>
<dbReference type="InterPro" id="IPR032508">
    <property type="entry name" value="FecR_C"/>
</dbReference>
<feature type="transmembrane region" description="Helical" evidence="1">
    <location>
        <begin position="85"/>
        <end position="105"/>
    </location>
</feature>
<dbReference type="RefSeq" id="WP_188750913.1">
    <property type="nucleotide sequence ID" value="NZ_BMIK01000007.1"/>
</dbReference>
<dbReference type="InterPro" id="IPR006860">
    <property type="entry name" value="FecR"/>
</dbReference>
<dbReference type="PANTHER" id="PTHR30273:SF2">
    <property type="entry name" value="PROTEIN FECR"/>
    <property type="match status" value="1"/>
</dbReference>
<gene>
    <name evidence="4" type="ORF">GCM10011386_23680</name>
</gene>
<feature type="domain" description="FecR protein" evidence="2">
    <location>
        <begin position="178"/>
        <end position="278"/>
    </location>
</feature>
<keyword evidence="1" id="KW-0472">Membrane</keyword>
<dbReference type="Gene3D" id="3.55.50.30">
    <property type="match status" value="1"/>
</dbReference>
<dbReference type="Pfam" id="PF04773">
    <property type="entry name" value="FecR"/>
    <property type="match status" value="1"/>
</dbReference>
<evidence type="ECO:0000313" key="5">
    <source>
        <dbReference type="Proteomes" id="UP000597338"/>
    </source>
</evidence>
<dbReference type="Pfam" id="PF16344">
    <property type="entry name" value="FecR_C"/>
    <property type="match status" value="1"/>
</dbReference>
<protein>
    <submittedName>
        <fullName evidence="4">Iron dicitrate transporter FecR</fullName>
    </submittedName>
</protein>
<evidence type="ECO:0000259" key="3">
    <source>
        <dbReference type="Pfam" id="PF16344"/>
    </source>
</evidence>
<keyword evidence="5" id="KW-1185">Reference proteome</keyword>
<dbReference type="PANTHER" id="PTHR30273">
    <property type="entry name" value="PERIPLASMIC SIGNAL SENSOR AND SIGMA FACTOR ACTIVATOR FECR-RELATED"/>
    <property type="match status" value="1"/>
</dbReference>
<reference evidence="5" key="1">
    <citation type="journal article" date="2019" name="Int. J. Syst. Evol. Microbiol.">
        <title>The Global Catalogue of Microorganisms (GCM) 10K type strain sequencing project: providing services to taxonomists for standard genome sequencing and annotation.</title>
        <authorList>
            <consortium name="The Broad Institute Genomics Platform"/>
            <consortium name="The Broad Institute Genome Sequencing Center for Infectious Disease"/>
            <person name="Wu L."/>
            <person name="Ma J."/>
        </authorList>
    </citation>
    <scope>NUCLEOTIDE SEQUENCE [LARGE SCALE GENOMIC DNA]</scope>
    <source>
        <strain evidence="5">CGMCC 1.15342</strain>
    </source>
</reference>
<evidence type="ECO:0000259" key="2">
    <source>
        <dbReference type="Pfam" id="PF04773"/>
    </source>
</evidence>
<evidence type="ECO:0000313" key="4">
    <source>
        <dbReference type="EMBL" id="GGC30950.1"/>
    </source>
</evidence>
<proteinExistence type="predicted"/>
<dbReference type="InterPro" id="IPR012373">
    <property type="entry name" value="Ferrdict_sens_TM"/>
</dbReference>
<comment type="caution">
    <text evidence="4">The sequence shown here is derived from an EMBL/GenBank/DDBJ whole genome shotgun (WGS) entry which is preliminary data.</text>
</comment>
<dbReference type="EMBL" id="BMIK01000007">
    <property type="protein sequence ID" value="GGC30950.1"/>
    <property type="molecule type" value="Genomic_DNA"/>
</dbReference>
<accession>A0ABQ1LX09</accession>
<dbReference type="Proteomes" id="UP000597338">
    <property type="component" value="Unassembled WGS sequence"/>
</dbReference>
<sequence>MEDKRLKQLVQRYLDGVCTPEELAALQEILRDSAYQERLEALLGEAWQDGAEGSVPRQDERSADEILRRILAHDRQKRPIWLSRWSIAATVVLIVSISALFYLRFGAGLGDNQSVVNTPLDADPGTYKAELSYDGGKPLLLKTSQEGIVMTERGVSYIDGTGVDLSAQGKPVKESYYELRTPHGGSYQVTLPDGTHVWLNAQTTLRYPARFASDARIVMLTGEAYFDVAKKKDDNGRVVPFSVITDQQNVHVLGTEFNLKAYPDEALTTTTLIEGRVRVERPVSGESEGGAAVILSPGQEAITSGTDDGLVAREAEASIVGAWKDGLFVFNDEPLEKIMQRLSRWYDIEMSYKGGAEHIRFTGNYAMDKSLRNLLEHITLTEGIRFETVGNSANERRIIAIKD</sequence>
<keyword evidence="1" id="KW-1133">Transmembrane helix</keyword>
<feature type="domain" description="Protein FecR C-terminal" evidence="3">
    <location>
        <begin position="328"/>
        <end position="391"/>
    </location>
</feature>
<organism evidence="4 5">
    <name type="scientific">Parapedobacter defluvii</name>
    <dbReference type="NCBI Taxonomy" id="2045106"/>
    <lineage>
        <taxon>Bacteria</taxon>
        <taxon>Pseudomonadati</taxon>
        <taxon>Bacteroidota</taxon>
        <taxon>Sphingobacteriia</taxon>
        <taxon>Sphingobacteriales</taxon>
        <taxon>Sphingobacteriaceae</taxon>
        <taxon>Parapedobacter</taxon>
    </lineage>
</organism>
<keyword evidence="1" id="KW-0812">Transmembrane</keyword>
<name>A0ABQ1LX09_9SPHI</name>
<evidence type="ECO:0000256" key="1">
    <source>
        <dbReference type="SAM" id="Phobius"/>
    </source>
</evidence>